<dbReference type="Proteomes" id="UP000516421">
    <property type="component" value="Chromosome"/>
</dbReference>
<evidence type="ECO:0000259" key="1">
    <source>
        <dbReference type="Pfam" id="PF16571"/>
    </source>
</evidence>
<dbReference type="AlphaFoldDB" id="A0A7H2BJT6"/>
<feature type="domain" description="Elongation factor G-binding protein C-terminal treble-clef zinc-finger" evidence="1">
    <location>
        <begin position="9"/>
        <end position="161"/>
    </location>
</feature>
<dbReference type="RefSeq" id="WP_068169838.1">
    <property type="nucleotide sequence ID" value="NZ_CP061538.1"/>
</dbReference>
<sequence>MQTYSEAALRKSFINCTKGASQRINIPKEVLSTDWANEIFLSWTDPKSPQNAYVVAETSKGLQGLVMERKKAPAKGGARMCQFCLTLNSSTGVSLMSIPTAKSSKENYGSIGTYICTDLECVAYTLGKKKPEGIRQMEESLTQDEKIARLLENVQGLIARIEESLKK</sequence>
<gene>
    <name evidence="2" type="ORF">IDM48_00255</name>
</gene>
<accession>A0A7H2BJT6</accession>
<dbReference type="KEGG" id="rama:IDM48_00255"/>
<dbReference type="InterPro" id="IPR032330">
    <property type="entry name" value="EF-G-binding_C"/>
</dbReference>
<dbReference type="EMBL" id="CP061538">
    <property type="protein sequence ID" value="QNV39932.1"/>
    <property type="molecule type" value="Genomic_DNA"/>
</dbReference>
<protein>
    <submittedName>
        <fullName evidence="2">FBP domain-containing protein</fullName>
    </submittedName>
</protein>
<evidence type="ECO:0000313" key="3">
    <source>
        <dbReference type="Proteomes" id="UP000516421"/>
    </source>
</evidence>
<dbReference type="Pfam" id="PF16571">
    <property type="entry name" value="FBP_C"/>
    <property type="match status" value="1"/>
</dbReference>
<organism evidence="2 3">
    <name type="scientific">Rothia amarae</name>
    <dbReference type="NCBI Taxonomy" id="169480"/>
    <lineage>
        <taxon>Bacteria</taxon>
        <taxon>Bacillati</taxon>
        <taxon>Actinomycetota</taxon>
        <taxon>Actinomycetes</taxon>
        <taxon>Micrococcales</taxon>
        <taxon>Micrococcaceae</taxon>
        <taxon>Rothia</taxon>
    </lineage>
</organism>
<evidence type="ECO:0000313" key="2">
    <source>
        <dbReference type="EMBL" id="QNV39932.1"/>
    </source>
</evidence>
<name>A0A7H2BJT6_9MICC</name>
<keyword evidence="3" id="KW-1185">Reference proteome</keyword>
<proteinExistence type="predicted"/>
<reference evidence="2 3" key="1">
    <citation type="submission" date="2020-09" db="EMBL/GenBank/DDBJ databases">
        <title>Investigation of environmental microbe.</title>
        <authorList>
            <person name="Ou Y."/>
            <person name="Kang Q."/>
        </authorList>
    </citation>
    <scope>NUCLEOTIDE SEQUENCE [LARGE SCALE GENOMIC DNA]</scope>
    <source>
        <strain evidence="2 3">KJZ-9</strain>
    </source>
</reference>